<dbReference type="InterPro" id="IPR058240">
    <property type="entry name" value="rSAM_sf"/>
</dbReference>
<comment type="cofactor">
    <cofactor evidence="13 14">
        <name>[4Fe-4S] cluster</name>
        <dbReference type="ChEBI" id="CHEBI:49883"/>
    </cofactor>
    <text evidence="13 14">Binds 1 [4Fe-4S] cluster. The cluster is coordinated with 3 cysteines and an exchangeable S-adenosyl-L-methionine.</text>
</comment>
<comment type="caution">
    <text evidence="16">The sequence shown here is derived from an EMBL/GenBank/DDBJ whole genome shotgun (WGS) entry which is preliminary data.</text>
</comment>
<evidence type="ECO:0000256" key="2">
    <source>
        <dbReference type="ARBA" id="ARBA00010765"/>
    </source>
</evidence>
<dbReference type="Gene3D" id="3.20.20.70">
    <property type="entry name" value="Aldolase class I"/>
    <property type="match status" value="1"/>
</dbReference>
<dbReference type="GO" id="GO:0005506">
    <property type="term" value="F:iron ion binding"/>
    <property type="evidence" value="ECO:0007669"/>
    <property type="project" value="UniProtKB-UniRule"/>
</dbReference>
<dbReference type="GO" id="GO:0004076">
    <property type="term" value="F:biotin synthase activity"/>
    <property type="evidence" value="ECO:0007669"/>
    <property type="project" value="UniProtKB-UniRule"/>
</dbReference>
<dbReference type="SFLD" id="SFLDG01278">
    <property type="entry name" value="biotin_synthase_like"/>
    <property type="match status" value="1"/>
</dbReference>
<comment type="subunit">
    <text evidence="13">Homodimer.</text>
</comment>
<evidence type="ECO:0000256" key="12">
    <source>
        <dbReference type="ARBA" id="ARBA00051157"/>
    </source>
</evidence>
<evidence type="ECO:0000256" key="13">
    <source>
        <dbReference type="HAMAP-Rule" id="MF_01694"/>
    </source>
</evidence>
<dbReference type="PIRSF" id="PIRSF001619">
    <property type="entry name" value="Biotin_synth"/>
    <property type="match status" value="1"/>
</dbReference>
<sequence length="337" mass="36769">MEYSIAEITEKVLAGYRFKRGDDLQVFLQAPLEELQHGAGVLQKYFCGNHIDFCTIINGRSGRCGEDCKYCAQSACHHTDCEEYGFLPKEEIIANAKANQDAGANRFAIVTSGRALAGDDFERALDVYRTMKKTLHIGLCASHGLLSAEQLHRLHETGVTSYHHNIETSRRFFPQICTTHTYDDRIRTIRLAQKEGLCVCSGGIIGMGETWEDRLDMAISLAELGIQSIPINALMPIPGTPLENRPQLDGKDVLRTIAFFRFINPEANIRLAAGRKLLPENGATALLSGASASITGNMLTTSGTTIAGDMVMLRRLGLTNDESAGTCGTNCAAGCHQ</sequence>
<feature type="binding site" evidence="13 14">
    <location>
        <position position="200"/>
    </location>
    <ligand>
        <name>[2Fe-2S] cluster</name>
        <dbReference type="ChEBI" id="CHEBI:190135"/>
    </ligand>
</feature>
<evidence type="ECO:0000256" key="7">
    <source>
        <dbReference type="ARBA" id="ARBA00022714"/>
    </source>
</evidence>
<feature type="binding site" evidence="13 14">
    <location>
        <position position="140"/>
    </location>
    <ligand>
        <name>[2Fe-2S] cluster</name>
        <dbReference type="ChEBI" id="CHEBI:190135"/>
    </ligand>
</feature>
<dbReference type="PROSITE" id="PS51918">
    <property type="entry name" value="RADICAL_SAM"/>
    <property type="match status" value="1"/>
</dbReference>
<keyword evidence="10 13" id="KW-0408">Iron</keyword>
<evidence type="ECO:0000256" key="8">
    <source>
        <dbReference type="ARBA" id="ARBA00022723"/>
    </source>
</evidence>
<accession>A0A848BQE9</accession>
<keyword evidence="11 13" id="KW-0411">Iron-sulfur</keyword>
<comment type="cofactor">
    <cofactor evidence="13">
        <name>[2Fe-2S] cluster</name>
        <dbReference type="ChEBI" id="CHEBI:190135"/>
    </cofactor>
    <text evidence="13">Binds 1 [2Fe-2S] cluster. The cluster is coordinated with 3 cysteines and 1 arginine.</text>
</comment>
<dbReference type="Proteomes" id="UP000591071">
    <property type="component" value="Unassembled WGS sequence"/>
</dbReference>
<dbReference type="InterPro" id="IPR002684">
    <property type="entry name" value="Biotin_synth/BioAB"/>
</dbReference>
<evidence type="ECO:0000256" key="4">
    <source>
        <dbReference type="ARBA" id="ARBA00022485"/>
    </source>
</evidence>
<keyword evidence="4 13" id="KW-0004">4Fe-4S</keyword>
<dbReference type="SFLD" id="SFLDG01060">
    <property type="entry name" value="BATS_domain_containing"/>
    <property type="match status" value="1"/>
</dbReference>
<evidence type="ECO:0000256" key="6">
    <source>
        <dbReference type="ARBA" id="ARBA00022691"/>
    </source>
</evidence>
<comment type="catalytic activity">
    <reaction evidence="12 13">
        <text>(4R,5S)-dethiobiotin + (sulfur carrier)-SH + 2 reduced [2Fe-2S]-[ferredoxin] + 2 S-adenosyl-L-methionine = (sulfur carrier)-H + biotin + 2 5'-deoxyadenosine + 2 L-methionine + 2 oxidized [2Fe-2S]-[ferredoxin]</text>
        <dbReference type="Rhea" id="RHEA:22060"/>
        <dbReference type="Rhea" id="RHEA-COMP:10000"/>
        <dbReference type="Rhea" id="RHEA-COMP:10001"/>
        <dbReference type="Rhea" id="RHEA-COMP:14737"/>
        <dbReference type="Rhea" id="RHEA-COMP:14739"/>
        <dbReference type="ChEBI" id="CHEBI:17319"/>
        <dbReference type="ChEBI" id="CHEBI:29917"/>
        <dbReference type="ChEBI" id="CHEBI:33737"/>
        <dbReference type="ChEBI" id="CHEBI:33738"/>
        <dbReference type="ChEBI" id="CHEBI:57586"/>
        <dbReference type="ChEBI" id="CHEBI:57844"/>
        <dbReference type="ChEBI" id="CHEBI:59789"/>
        <dbReference type="ChEBI" id="CHEBI:64428"/>
        <dbReference type="ChEBI" id="CHEBI:149473"/>
        <dbReference type="EC" id="2.8.1.6"/>
    </reaction>
</comment>
<dbReference type="SMART" id="SM00876">
    <property type="entry name" value="BATS"/>
    <property type="match status" value="1"/>
</dbReference>
<dbReference type="SMART" id="SM00729">
    <property type="entry name" value="Elp3"/>
    <property type="match status" value="1"/>
</dbReference>
<dbReference type="CDD" id="cd01335">
    <property type="entry name" value="Radical_SAM"/>
    <property type="match status" value="1"/>
</dbReference>
<keyword evidence="7 13" id="KW-0001">2Fe-2S</keyword>
<dbReference type="AlphaFoldDB" id="A0A848BQE9"/>
<dbReference type="Pfam" id="PF04055">
    <property type="entry name" value="Radical_SAM"/>
    <property type="match status" value="1"/>
</dbReference>
<dbReference type="PANTHER" id="PTHR22976">
    <property type="entry name" value="BIOTIN SYNTHASE"/>
    <property type="match status" value="1"/>
</dbReference>
<keyword evidence="5 13" id="KW-0808">Transferase</keyword>
<dbReference type="InterPro" id="IPR007197">
    <property type="entry name" value="rSAM"/>
</dbReference>
<dbReference type="SFLD" id="SFLDS00029">
    <property type="entry name" value="Radical_SAM"/>
    <property type="match status" value="1"/>
</dbReference>
<comment type="pathway">
    <text evidence="1 13">Cofactor biosynthesis; biotin biosynthesis; biotin from 7,8-diaminononanoate: step 2/2.</text>
</comment>
<evidence type="ECO:0000256" key="14">
    <source>
        <dbReference type="PIRSR" id="PIRSR001619-1"/>
    </source>
</evidence>
<evidence type="ECO:0000313" key="17">
    <source>
        <dbReference type="Proteomes" id="UP000591071"/>
    </source>
</evidence>
<dbReference type="NCBIfam" id="TIGR00433">
    <property type="entry name" value="bioB"/>
    <property type="match status" value="1"/>
</dbReference>
<dbReference type="InterPro" id="IPR013785">
    <property type="entry name" value="Aldolase_TIM"/>
</dbReference>
<dbReference type="UniPathway" id="UPA00078">
    <property type="reaction ID" value="UER00162"/>
</dbReference>
<evidence type="ECO:0000256" key="1">
    <source>
        <dbReference type="ARBA" id="ARBA00004942"/>
    </source>
</evidence>
<dbReference type="EC" id="2.8.1.6" evidence="3 13"/>
<feature type="binding site" evidence="13 14">
    <location>
        <position position="68"/>
    </location>
    <ligand>
        <name>[4Fe-4S] cluster</name>
        <dbReference type="ChEBI" id="CHEBI:49883"/>
        <note>4Fe-4S-S-AdoMet</note>
    </ligand>
</feature>
<dbReference type="PANTHER" id="PTHR22976:SF2">
    <property type="entry name" value="BIOTIN SYNTHASE, MITOCHONDRIAL"/>
    <property type="match status" value="1"/>
</dbReference>
<feature type="binding site" evidence="13 14">
    <location>
        <position position="71"/>
    </location>
    <ligand>
        <name>[4Fe-4S] cluster</name>
        <dbReference type="ChEBI" id="CHEBI:49883"/>
        <note>4Fe-4S-S-AdoMet</note>
    </ligand>
</feature>
<evidence type="ECO:0000256" key="3">
    <source>
        <dbReference type="ARBA" id="ARBA00012236"/>
    </source>
</evidence>
<dbReference type="SUPFAM" id="SSF102114">
    <property type="entry name" value="Radical SAM enzymes"/>
    <property type="match status" value="1"/>
</dbReference>
<keyword evidence="9 13" id="KW-0093">Biotin biosynthesis</keyword>
<evidence type="ECO:0000259" key="15">
    <source>
        <dbReference type="PROSITE" id="PS51918"/>
    </source>
</evidence>
<reference evidence="16 17" key="1">
    <citation type="submission" date="2020-04" db="EMBL/GenBank/DDBJ databases">
        <authorList>
            <person name="Hitch T.C.A."/>
            <person name="Wylensek D."/>
            <person name="Clavel T."/>
        </authorList>
    </citation>
    <scope>NUCLEOTIDE SEQUENCE [LARGE SCALE GENOMIC DNA]</scope>
    <source>
        <strain evidence="16 17">Oil-RF-744-FAT-WT-6-1</strain>
    </source>
</reference>
<organism evidence="16 17">
    <name type="scientific">Megasphaera hexanoica</name>
    <dbReference type="NCBI Taxonomy" id="1675036"/>
    <lineage>
        <taxon>Bacteria</taxon>
        <taxon>Bacillati</taxon>
        <taxon>Bacillota</taxon>
        <taxon>Negativicutes</taxon>
        <taxon>Veillonellales</taxon>
        <taxon>Veillonellaceae</taxon>
        <taxon>Megasphaera</taxon>
    </lineage>
</organism>
<comment type="function">
    <text evidence="13">Catalyzes the conversion of dethiobiotin (DTB) to biotin by the insertion of a sulfur atom into dethiobiotin via a radical-based mechanism.</text>
</comment>
<dbReference type="InterPro" id="IPR024177">
    <property type="entry name" value="Biotin_synthase"/>
</dbReference>
<gene>
    <name evidence="13 16" type="primary">bioB</name>
    <name evidence="16" type="ORF">HF872_02465</name>
</gene>
<feature type="domain" description="Radical SAM core" evidence="15">
    <location>
        <begin position="46"/>
        <end position="272"/>
    </location>
</feature>
<proteinExistence type="inferred from homology"/>
<dbReference type="InterPro" id="IPR010722">
    <property type="entry name" value="BATS_dom"/>
</dbReference>
<evidence type="ECO:0000256" key="5">
    <source>
        <dbReference type="ARBA" id="ARBA00022679"/>
    </source>
</evidence>
<keyword evidence="6 13" id="KW-0949">S-adenosyl-L-methionine</keyword>
<feature type="binding site" evidence="13 14">
    <location>
        <position position="64"/>
    </location>
    <ligand>
        <name>[4Fe-4S] cluster</name>
        <dbReference type="ChEBI" id="CHEBI:49883"/>
        <note>4Fe-4S-S-AdoMet</note>
    </ligand>
</feature>
<feature type="binding site" evidence="13 14">
    <location>
        <position position="270"/>
    </location>
    <ligand>
        <name>[2Fe-2S] cluster</name>
        <dbReference type="ChEBI" id="CHEBI:190135"/>
    </ligand>
</feature>
<protein>
    <recommendedName>
        <fullName evidence="3 13">Biotin synthase</fullName>
        <ecNumber evidence="3 13">2.8.1.6</ecNumber>
    </recommendedName>
</protein>
<keyword evidence="8 13" id="KW-0479">Metal-binding</keyword>
<comment type="cofactor">
    <cofactor evidence="14">
        <name>[2Fe-2S] cluster</name>
        <dbReference type="ChEBI" id="CHEBI:190135"/>
    </cofactor>
    <text evidence="14">Binds 1 [2Fe-2S] cluster. The cluster is coordinated with 3 cysteines and 1 arginine.</text>
</comment>
<dbReference type="Pfam" id="PF06968">
    <property type="entry name" value="BATS"/>
    <property type="match status" value="1"/>
</dbReference>
<evidence type="ECO:0000256" key="11">
    <source>
        <dbReference type="ARBA" id="ARBA00023014"/>
    </source>
</evidence>
<evidence type="ECO:0000313" key="16">
    <source>
        <dbReference type="EMBL" id="NME27495.1"/>
    </source>
</evidence>
<evidence type="ECO:0000256" key="9">
    <source>
        <dbReference type="ARBA" id="ARBA00022756"/>
    </source>
</evidence>
<dbReference type="HAMAP" id="MF_01694">
    <property type="entry name" value="BioB"/>
    <property type="match status" value="1"/>
</dbReference>
<dbReference type="EMBL" id="JABAFG010000003">
    <property type="protein sequence ID" value="NME27495.1"/>
    <property type="molecule type" value="Genomic_DNA"/>
</dbReference>
<dbReference type="RefSeq" id="WP_170087181.1">
    <property type="nucleotide sequence ID" value="NZ_JABAFG010000003.1"/>
</dbReference>
<dbReference type="InterPro" id="IPR006638">
    <property type="entry name" value="Elp3/MiaA/NifB-like_rSAM"/>
</dbReference>
<comment type="caution">
    <text evidence="13">Lacks conserved residue(s) required for the propagation of feature annotation.</text>
</comment>
<dbReference type="GO" id="GO:0051539">
    <property type="term" value="F:4 iron, 4 sulfur cluster binding"/>
    <property type="evidence" value="ECO:0007669"/>
    <property type="project" value="UniProtKB-KW"/>
</dbReference>
<evidence type="ECO:0000256" key="10">
    <source>
        <dbReference type="ARBA" id="ARBA00023004"/>
    </source>
</evidence>
<dbReference type="GO" id="GO:0051537">
    <property type="term" value="F:2 iron, 2 sulfur cluster binding"/>
    <property type="evidence" value="ECO:0007669"/>
    <property type="project" value="UniProtKB-KW"/>
</dbReference>
<comment type="similarity">
    <text evidence="2 13">Belongs to the radical SAM superfamily. Biotin synthase family.</text>
</comment>
<name>A0A848BQE9_9FIRM</name>
<dbReference type="GO" id="GO:0009102">
    <property type="term" value="P:biotin biosynthetic process"/>
    <property type="evidence" value="ECO:0007669"/>
    <property type="project" value="UniProtKB-UniRule"/>
</dbReference>